<evidence type="ECO:0000313" key="3">
    <source>
        <dbReference type="Proteomes" id="UP000439903"/>
    </source>
</evidence>
<dbReference type="Proteomes" id="UP000439903">
    <property type="component" value="Unassembled WGS sequence"/>
</dbReference>
<gene>
    <name evidence="2" type="ORF">F8M41_020384</name>
</gene>
<feature type="signal peptide" evidence="1">
    <location>
        <begin position="1"/>
        <end position="22"/>
    </location>
</feature>
<evidence type="ECO:0000313" key="2">
    <source>
        <dbReference type="EMBL" id="KAF0499949.1"/>
    </source>
</evidence>
<reference evidence="2 3" key="1">
    <citation type="journal article" date="2019" name="Environ. Microbiol.">
        <title>At the nexus of three kingdoms: the genome of the mycorrhizal fungus Gigaspora margarita provides insights into plant, endobacterial and fungal interactions.</title>
        <authorList>
            <person name="Venice F."/>
            <person name="Ghignone S."/>
            <person name="Salvioli di Fossalunga A."/>
            <person name="Amselem J."/>
            <person name="Novero M."/>
            <person name="Xianan X."/>
            <person name="Sedzielewska Toro K."/>
            <person name="Morin E."/>
            <person name="Lipzen A."/>
            <person name="Grigoriev I.V."/>
            <person name="Henrissat B."/>
            <person name="Martin F.M."/>
            <person name="Bonfante P."/>
        </authorList>
    </citation>
    <scope>NUCLEOTIDE SEQUENCE [LARGE SCALE GENOMIC DNA]</scope>
    <source>
        <strain evidence="2 3">BEG34</strain>
    </source>
</reference>
<evidence type="ECO:0000256" key="1">
    <source>
        <dbReference type="SAM" id="SignalP"/>
    </source>
</evidence>
<comment type="caution">
    <text evidence="2">The sequence shown here is derived from an EMBL/GenBank/DDBJ whole genome shotgun (WGS) entry which is preliminary data.</text>
</comment>
<proteinExistence type="predicted"/>
<protein>
    <submittedName>
        <fullName evidence="2">Uncharacterized protein</fullName>
    </submittedName>
</protein>
<dbReference type="EMBL" id="WTPW01000559">
    <property type="protein sequence ID" value="KAF0499949.1"/>
    <property type="molecule type" value="Genomic_DNA"/>
</dbReference>
<keyword evidence="1" id="KW-0732">Signal</keyword>
<sequence length="86" mass="10210">MGSKNDLIMGYLVLLWAKQVHVDEITCGAKDQDQDQKEQDRTFLIFPKHYLIVLTRERVWQRLLFFLSMESWGFMMVSSWSAHDLS</sequence>
<name>A0A8H4AIE3_GIGMA</name>
<dbReference type="AlphaFoldDB" id="A0A8H4AIE3"/>
<feature type="chain" id="PRO_5034617257" evidence="1">
    <location>
        <begin position="23"/>
        <end position="86"/>
    </location>
</feature>
<organism evidence="2 3">
    <name type="scientific">Gigaspora margarita</name>
    <dbReference type="NCBI Taxonomy" id="4874"/>
    <lineage>
        <taxon>Eukaryota</taxon>
        <taxon>Fungi</taxon>
        <taxon>Fungi incertae sedis</taxon>
        <taxon>Mucoromycota</taxon>
        <taxon>Glomeromycotina</taxon>
        <taxon>Glomeromycetes</taxon>
        <taxon>Diversisporales</taxon>
        <taxon>Gigasporaceae</taxon>
        <taxon>Gigaspora</taxon>
    </lineage>
</organism>
<keyword evidence="3" id="KW-1185">Reference proteome</keyword>
<accession>A0A8H4AIE3</accession>